<reference evidence="1" key="1">
    <citation type="submission" date="2020-07" db="EMBL/GenBank/DDBJ databases">
        <title>Clarias magur genome sequencing, assembly and annotation.</title>
        <authorList>
            <person name="Kushwaha B."/>
            <person name="Kumar R."/>
            <person name="Das P."/>
            <person name="Joshi C.G."/>
            <person name="Kumar D."/>
            <person name="Nagpure N.S."/>
            <person name="Pandey M."/>
            <person name="Agarwal S."/>
            <person name="Srivastava S."/>
            <person name="Singh M."/>
            <person name="Sahoo L."/>
            <person name="Jayasankar P."/>
            <person name="Meher P.K."/>
            <person name="Koringa P.G."/>
            <person name="Iquebal M.A."/>
            <person name="Das S.P."/>
            <person name="Bit A."/>
            <person name="Patnaik S."/>
            <person name="Patel N."/>
            <person name="Shah T.M."/>
            <person name="Hinsu A."/>
            <person name="Jena J.K."/>
        </authorList>
    </citation>
    <scope>NUCLEOTIDE SEQUENCE</scope>
    <source>
        <strain evidence="1">CIFAMagur01</strain>
        <tissue evidence="1">Testis</tissue>
    </source>
</reference>
<dbReference type="EMBL" id="QNUK01000986">
    <property type="protein sequence ID" value="KAF5888420.1"/>
    <property type="molecule type" value="Genomic_DNA"/>
</dbReference>
<dbReference type="AlphaFoldDB" id="A0A8J4WZX1"/>
<dbReference type="Proteomes" id="UP000727407">
    <property type="component" value="Unassembled WGS sequence"/>
</dbReference>
<sequence length="90" mass="10462">MIHSNLFHSHLENLQLLTPAQILTQLVSTNMKTLQFPQSTWRRCHALGHTHGAHHISPSDRVSFQRRPRGGTVPFQHFIRRFFDVLCPLL</sequence>
<protein>
    <submittedName>
        <fullName evidence="1">Beta-1,3-N-acetylglucosaminyltransferase manic fringe-like</fullName>
    </submittedName>
</protein>
<evidence type="ECO:0000313" key="1">
    <source>
        <dbReference type="EMBL" id="KAF5888420.1"/>
    </source>
</evidence>
<evidence type="ECO:0000313" key="2">
    <source>
        <dbReference type="Proteomes" id="UP000727407"/>
    </source>
</evidence>
<comment type="caution">
    <text evidence="1">The sequence shown here is derived from an EMBL/GenBank/DDBJ whole genome shotgun (WGS) entry which is preliminary data.</text>
</comment>
<organism evidence="1 2">
    <name type="scientific">Clarias magur</name>
    <name type="common">Asian catfish</name>
    <name type="synonym">Macropteronotus magur</name>
    <dbReference type="NCBI Taxonomy" id="1594786"/>
    <lineage>
        <taxon>Eukaryota</taxon>
        <taxon>Metazoa</taxon>
        <taxon>Chordata</taxon>
        <taxon>Craniata</taxon>
        <taxon>Vertebrata</taxon>
        <taxon>Euteleostomi</taxon>
        <taxon>Actinopterygii</taxon>
        <taxon>Neopterygii</taxon>
        <taxon>Teleostei</taxon>
        <taxon>Ostariophysi</taxon>
        <taxon>Siluriformes</taxon>
        <taxon>Clariidae</taxon>
        <taxon>Clarias</taxon>
    </lineage>
</organism>
<keyword evidence="2" id="KW-1185">Reference proteome</keyword>
<proteinExistence type="predicted"/>
<gene>
    <name evidence="1" type="ORF">DAT39_021851</name>
</gene>
<accession>A0A8J4WZX1</accession>
<name>A0A8J4WZX1_CLAMG</name>